<evidence type="ECO:0000256" key="2">
    <source>
        <dbReference type="ARBA" id="ARBA00005594"/>
    </source>
</evidence>
<accession>A0A2S5R944</accession>
<keyword evidence="7 10" id="KW-0648">Protein biosynthesis</keyword>
<feature type="short sequence motif" description="'KMSKS' region" evidence="10">
    <location>
        <begin position="295"/>
        <end position="299"/>
    </location>
</feature>
<evidence type="ECO:0000256" key="5">
    <source>
        <dbReference type="ARBA" id="ARBA00022741"/>
    </source>
</evidence>
<evidence type="ECO:0000256" key="8">
    <source>
        <dbReference type="ARBA" id="ARBA00023146"/>
    </source>
</evidence>
<evidence type="ECO:0000313" key="11">
    <source>
        <dbReference type="EMBL" id="PPE03827.1"/>
    </source>
</evidence>
<dbReference type="Gene3D" id="3.40.50.620">
    <property type="entry name" value="HUPs"/>
    <property type="match status" value="2"/>
</dbReference>
<comment type="similarity">
    <text evidence="2 10">Belongs to the class-I aminoacyl-tRNA synthetase family.</text>
</comment>
<dbReference type="Proteomes" id="UP000239425">
    <property type="component" value="Unassembled WGS sequence"/>
</dbReference>
<evidence type="ECO:0000256" key="1">
    <source>
        <dbReference type="ARBA" id="ARBA00004496"/>
    </source>
</evidence>
<dbReference type="SUPFAM" id="SSF48163">
    <property type="entry name" value="An anticodon-binding domain of class I aminoacyl-tRNA synthetases"/>
    <property type="match status" value="1"/>
</dbReference>
<dbReference type="GO" id="GO:0000049">
    <property type="term" value="F:tRNA binding"/>
    <property type="evidence" value="ECO:0007669"/>
    <property type="project" value="InterPro"/>
</dbReference>
<keyword evidence="4 10" id="KW-0436">Ligase</keyword>
<dbReference type="NCBIfam" id="TIGR00467">
    <property type="entry name" value="lysS_arch"/>
    <property type="match status" value="1"/>
</dbReference>
<dbReference type="NCBIfam" id="NF001968">
    <property type="entry name" value="PRK00750.1-2"/>
    <property type="match status" value="1"/>
</dbReference>
<dbReference type="EMBL" id="PHHC01000080">
    <property type="protein sequence ID" value="PPE03827.1"/>
    <property type="molecule type" value="Genomic_DNA"/>
</dbReference>
<dbReference type="EC" id="6.1.1.6" evidence="10"/>
<evidence type="ECO:0000256" key="9">
    <source>
        <dbReference type="ARBA" id="ARBA00048573"/>
    </source>
</evidence>
<evidence type="ECO:0000256" key="3">
    <source>
        <dbReference type="ARBA" id="ARBA00022490"/>
    </source>
</evidence>
<organism evidence="11 12">
    <name type="scientific">Holospora curviuscula</name>
    <dbReference type="NCBI Taxonomy" id="1082868"/>
    <lineage>
        <taxon>Bacteria</taxon>
        <taxon>Pseudomonadati</taxon>
        <taxon>Pseudomonadota</taxon>
        <taxon>Alphaproteobacteria</taxon>
        <taxon>Holosporales</taxon>
        <taxon>Holosporaceae</taxon>
        <taxon>Holospora</taxon>
    </lineage>
</organism>
<comment type="caution">
    <text evidence="11">The sequence shown here is derived from an EMBL/GenBank/DDBJ whole genome shotgun (WGS) entry which is preliminary data.</text>
</comment>
<evidence type="ECO:0000256" key="7">
    <source>
        <dbReference type="ARBA" id="ARBA00022917"/>
    </source>
</evidence>
<evidence type="ECO:0000313" key="12">
    <source>
        <dbReference type="Proteomes" id="UP000239425"/>
    </source>
</evidence>
<evidence type="ECO:0000256" key="10">
    <source>
        <dbReference type="HAMAP-Rule" id="MF_00177"/>
    </source>
</evidence>
<reference evidence="11 12" key="1">
    <citation type="submission" date="2017-11" db="EMBL/GenBank/DDBJ databases">
        <title>Comparative genomic analysis of Holospora spp., intranuclear symbionts of paramecia.</title>
        <authorList>
            <person name="Garushyants S.K."/>
            <person name="Beliavskaya A."/>
            <person name="Malko D.B."/>
            <person name="Logacheva M.D."/>
            <person name="Rautian M.S."/>
            <person name="Gelfand M.S."/>
        </authorList>
    </citation>
    <scope>NUCLEOTIDE SEQUENCE [LARGE SCALE GENOMIC DNA]</scope>
    <source>
        <strain evidence="12">02AZ16</strain>
    </source>
</reference>
<dbReference type="HAMAP" id="MF_00177">
    <property type="entry name" value="Lys_tRNA_synth_class1"/>
    <property type="match status" value="1"/>
</dbReference>
<dbReference type="GO" id="GO:0006430">
    <property type="term" value="P:lysyl-tRNA aminoacylation"/>
    <property type="evidence" value="ECO:0007669"/>
    <property type="project" value="UniProtKB-UniRule"/>
</dbReference>
<keyword evidence="8 10" id="KW-0030">Aminoacyl-tRNA synthetase</keyword>
<dbReference type="PROSITE" id="PS00178">
    <property type="entry name" value="AA_TRNA_LIGASE_I"/>
    <property type="match status" value="1"/>
</dbReference>
<dbReference type="GO" id="GO:0004824">
    <property type="term" value="F:lysine-tRNA ligase activity"/>
    <property type="evidence" value="ECO:0007669"/>
    <property type="project" value="UniProtKB-UniRule"/>
</dbReference>
<sequence length="527" mass="60646">MTMALSSSQWHEFMSTSSAWPFEEARKLIARDKTHHKAHRIFSTGYGPSGLPHMGTFGEVLRTTMVRFAFSQLCPNHSSTLVCVSDDMDGLRKVPGNVPNQAMMREYIGFPLTSVPDPFEEYPSFADYNNAKLKKFLDQFGFEYKFLSATQAYRSGHFDNGLLNVLYHHKEILDILRPTLRPERRKTYSPFLPLSPISGKVLQVSIEEYRINEGTVIFRDEDGSLQESQVTGGGCKLQWKVDWGTRWYALGVDYEMCGKDLIESVMIGKKVCRVLGGIPPENLIYEHFLDQEGHKISKSVGNGLTLDEWLRYAPLESLAYFMYPNPGRAKRLFFDIIPRTVDEYLGLLDTYPQQSPREQLENPVWHLHQGNPPLRKTPITFSMLLNLVGICHADTPEHLWGFIQRYAPDTMLTDEMKAWIHHGITYYRDRILPHKVYAIPSEEEKKSLLTLASYLKNPSFSEKDAEFWQHEVYEIGKVCGFTEGRSWFLLLYRVLLGQQQGPRMGTFIRLYGPLKVAEEIETRCNSV</sequence>
<dbReference type="InterPro" id="IPR020751">
    <property type="entry name" value="aa-tRNA-synth_I_codon-bd_sub2"/>
</dbReference>
<dbReference type="GO" id="GO:0005524">
    <property type="term" value="F:ATP binding"/>
    <property type="evidence" value="ECO:0007669"/>
    <property type="project" value="UniProtKB-UniRule"/>
</dbReference>
<protein>
    <recommendedName>
        <fullName evidence="10">Lysine--tRNA ligase</fullName>
        <ecNumber evidence="10">6.1.1.6</ecNumber>
    </recommendedName>
    <alternativeName>
        <fullName evidence="10">Lysyl-tRNA synthetase</fullName>
        <shortName evidence="10">LysRS</shortName>
    </alternativeName>
</protein>
<dbReference type="PANTHER" id="PTHR37940">
    <property type="entry name" value="LYSINE--TRNA LIGASE"/>
    <property type="match status" value="1"/>
</dbReference>
<name>A0A2S5R944_9PROT</name>
<keyword evidence="6 10" id="KW-0067">ATP-binding</keyword>
<dbReference type="PANTHER" id="PTHR37940:SF1">
    <property type="entry name" value="LYSINE--TRNA LIGASE"/>
    <property type="match status" value="1"/>
</dbReference>
<feature type="short sequence motif" description="'HIGH' region" evidence="10">
    <location>
        <begin position="48"/>
        <end position="56"/>
    </location>
</feature>
<dbReference type="InterPro" id="IPR008925">
    <property type="entry name" value="aa_tRNA-synth_I_cd-bd_sf"/>
</dbReference>
<dbReference type="SUPFAM" id="SSF52374">
    <property type="entry name" value="Nucleotidylyl transferase"/>
    <property type="match status" value="1"/>
</dbReference>
<dbReference type="InterPro" id="IPR014729">
    <property type="entry name" value="Rossmann-like_a/b/a_fold"/>
</dbReference>
<feature type="binding site" evidence="10">
    <location>
        <position position="298"/>
    </location>
    <ligand>
        <name>ATP</name>
        <dbReference type="ChEBI" id="CHEBI:30616"/>
    </ligand>
</feature>
<comment type="catalytic activity">
    <reaction evidence="9 10">
        <text>tRNA(Lys) + L-lysine + ATP = L-lysyl-tRNA(Lys) + AMP + diphosphate</text>
        <dbReference type="Rhea" id="RHEA:20792"/>
        <dbReference type="Rhea" id="RHEA-COMP:9696"/>
        <dbReference type="Rhea" id="RHEA-COMP:9697"/>
        <dbReference type="ChEBI" id="CHEBI:30616"/>
        <dbReference type="ChEBI" id="CHEBI:32551"/>
        <dbReference type="ChEBI" id="CHEBI:33019"/>
        <dbReference type="ChEBI" id="CHEBI:78442"/>
        <dbReference type="ChEBI" id="CHEBI:78529"/>
        <dbReference type="ChEBI" id="CHEBI:456215"/>
        <dbReference type="EC" id="6.1.1.6"/>
    </reaction>
</comment>
<gene>
    <name evidence="10" type="primary">lysS</name>
    <name evidence="11" type="ORF">HCUR_00603</name>
</gene>
<keyword evidence="5 10" id="KW-0547">Nucleotide-binding</keyword>
<dbReference type="GO" id="GO:0005737">
    <property type="term" value="C:cytoplasm"/>
    <property type="evidence" value="ECO:0007669"/>
    <property type="project" value="UniProtKB-SubCell"/>
</dbReference>
<dbReference type="AlphaFoldDB" id="A0A2S5R944"/>
<comment type="subcellular location">
    <subcellularLocation>
        <location evidence="1 10">Cytoplasm</location>
    </subcellularLocation>
</comment>
<dbReference type="InterPro" id="IPR001412">
    <property type="entry name" value="aa-tRNA-synth_I_CS"/>
</dbReference>
<dbReference type="InterPro" id="IPR002904">
    <property type="entry name" value="Lys-tRNA-ligase"/>
</dbReference>
<proteinExistence type="inferred from homology"/>
<evidence type="ECO:0000256" key="6">
    <source>
        <dbReference type="ARBA" id="ARBA00022840"/>
    </source>
</evidence>
<dbReference type="Pfam" id="PF01921">
    <property type="entry name" value="tRNA-synt_1f"/>
    <property type="match status" value="1"/>
</dbReference>
<keyword evidence="3 10" id="KW-0963">Cytoplasm</keyword>
<evidence type="ECO:0000256" key="4">
    <source>
        <dbReference type="ARBA" id="ARBA00022598"/>
    </source>
</evidence>
<keyword evidence="12" id="KW-1185">Reference proteome</keyword>
<dbReference type="OrthoDB" id="9803151at2"/>
<dbReference type="Gene3D" id="1.10.10.350">
    <property type="match status" value="1"/>
</dbReference>
<dbReference type="RefSeq" id="WP_104206671.1">
    <property type="nucleotide sequence ID" value="NZ_PHHC01000080.1"/>
</dbReference>